<organism evidence="1 2">
    <name type="scientific">Corynebacterium intestinale</name>
    <dbReference type="NCBI Taxonomy" id="2943492"/>
    <lineage>
        <taxon>Bacteria</taxon>
        <taxon>Bacillati</taxon>
        <taxon>Actinomycetota</taxon>
        <taxon>Actinomycetes</taxon>
        <taxon>Mycobacteriales</taxon>
        <taxon>Corynebacteriaceae</taxon>
        <taxon>Corynebacterium</taxon>
    </lineage>
</organism>
<sequence>MMSWILLIVVLIALIIIGTWAWGSFVGRGPVMGAPDNAVDTDRENLRALEEGRFDDLRFDVVVRGYRQDQVDALLAAVERHWGAKAASSGEPSEPSVQA</sequence>
<proteinExistence type="predicted"/>
<dbReference type="InterPro" id="IPR019933">
    <property type="entry name" value="DivIVA_domain"/>
</dbReference>
<dbReference type="NCBIfam" id="TIGR03544">
    <property type="entry name" value="DivI1A_domain"/>
    <property type="match status" value="1"/>
</dbReference>
<dbReference type="Proteomes" id="UP001203579">
    <property type="component" value="Unassembled WGS sequence"/>
</dbReference>
<name>A0ABT0T6L9_9CORY</name>
<dbReference type="EMBL" id="JAMKFF010000001">
    <property type="protein sequence ID" value="MCL8492737.1"/>
    <property type="molecule type" value="Genomic_DNA"/>
</dbReference>
<evidence type="ECO:0000313" key="1">
    <source>
        <dbReference type="EMBL" id="MCL8492737.1"/>
    </source>
</evidence>
<reference evidence="1 2" key="1">
    <citation type="submission" date="2022-05" db="EMBL/GenBank/DDBJ databases">
        <title>Corynebacterium sp. B5-R-101 sp. nov., isolated from human feces.</title>
        <authorList>
            <person name="Shamsuzzaman M."/>
            <person name="Dahal R.H."/>
        </authorList>
    </citation>
    <scope>NUCLEOTIDE SEQUENCE [LARGE SCALE GENOMIC DNA]</scope>
    <source>
        <strain evidence="1 2">B5-R-101</strain>
    </source>
</reference>
<accession>A0ABT0T6L9</accession>
<gene>
    <name evidence="1" type="ORF">M5J06_01090</name>
</gene>
<keyword evidence="2" id="KW-1185">Reference proteome</keyword>
<protein>
    <submittedName>
        <fullName evidence="1">DivIVA domain-containing protein</fullName>
    </submittedName>
</protein>
<dbReference type="RefSeq" id="WP_101736287.1">
    <property type="nucleotide sequence ID" value="NZ_JAMFTR010000001.1"/>
</dbReference>
<evidence type="ECO:0000313" key="2">
    <source>
        <dbReference type="Proteomes" id="UP001203579"/>
    </source>
</evidence>
<comment type="caution">
    <text evidence="1">The sequence shown here is derived from an EMBL/GenBank/DDBJ whole genome shotgun (WGS) entry which is preliminary data.</text>
</comment>